<organism evidence="2 3">
    <name type="scientific">Thelephora terrestris</name>
    <dbReference type="NCBI Taxonomy" id="56493"/>
    <lineage>
        <taxon>Eukaryota</taxon>
        <taxon>Fungi</taxon>
        <taxon>Dikarya</taxon>
        <taxon>Basidiomycota</taxon>
        <taxon>Agaricomycotina</taxon>
        <taxon>Agaricomycetes</taxon>
        <taxon>Thelephorales</taxon>
        <taxon>Thelephoraceae</taxon>
        <taxon>Thelephora</taxon>
    </lineage>
</organism>
<reference evidence="2" key="1">
    <citation type="journal article" date="2020" name="Nat. Commun.">
        <title>Large-scale genome sequencing of mycorrhizal fungi provides insights into the early evolution of symbiotic traits.</title>
        <authorList>
            <person name="Miyauchi S."/>
            <person name="Kiss E."/>
            <person name="Kuo A."/>
            <person name="Drula E."/>
            <person name="Kohler A."/>
            <person name="Sanchez-Garcia M."/>
            <person name="Morin E."/>
            <person name="Andreopoulos B."/>
            <person name="Barry K.W."/>
            <person name="Bonito G."/>
            <person name="Buee M."/>
            <person name="Carver A."/>
            <person name="Chen C."/>
            <person name="Cichocki N."/>
            <person name="Clum A."/>
            <person name="Culley D."/>
            <person name="Crous P.W."/>
            <person name="Fauchery L."/>
            <person name="Girlanda M."/>
            <person name="Hayes R.D."/>
            <person name="Keri Z."/>
            <person name="LaButti K."/>
            <person name="Lipzen A."/>
            <person name="Lombard V."/>
            <person name="Magnuson J."/>
            <person name="Maillard F."/>
            <person name="Murat C."/>
            <person name="Nolan M."/>
            <person name="Ohm R.A."/>
            <person name="Pangilinan J."/>
            <person name="Pereira M.F."/>
            <person name="Perotto S."/>
            <person name="Peter M."/>
            <person name="Pfister S."/>
            <person name="Riley R."/>
            <person name="Sitrit Y."/>
            <person name="Stielow J.B."/>
            <person name="Szollosi G."/>
            <person name="Zifcakova L."/>
            <person name="Stursova M."/>
            <person name="Spatafora J.W."/>
            <person name="Tedersoo L."/>
            <person name="Vaario L.M."/>
            <person name="Yamada A."/>
            <person name="Yan M."/>
            <person name="Wang P."/>
            <person name="Xu J."/>
            <person name="Bruns T."/>
            <person name="Baldrian P."/>
            <person name="Vilgalys R."/>
            <person name="Dunand C."/>
            <person name="Henrissat B."/>
            <person name="Grigoriev I.V."/>
            <person name="Hibbett D."/>
            <person name="Nagy L.G."/>
            <person name="Martin F.M."/>
        </authorList>
    </citation>
    <scope>NUCLEOTIDE SEQUENCE</scope>
    <source>
        <strain evidence="2">UH-Tt-Lm1</strain>
    </source>
</reference>
<dbReference type="AlphaFoldDB" id="A0A9P6H8R8"/>
<keyword evidence="3" id="KW-1185">Reference proteome</keyword>
<gene>
    <name evidence="2" type="ORF">BJ322DRAFT_1110925</name>
</gene>
<sequence length="364" mass="40252">MQGGEQSNEPLLRRSSRRRRQNINRREAFTLTEAQVERAQADASDPDKAASHPDETASHPDETASHPEEASSNPEEASSNPNQVSLNPQEPPSEIPESHTHEGAVLTSMTASSLFENLFTYSTDWPGPMGSSAEDPPAGEQRSSCSPLPLFLEGSSVLDRRSPSPAPDLFPEHSSITGWGPPSPVMSLPVNEEEEEEECQTVAEMRAQFGWLVQMIRDNQDTGWGTAYRDFVDSVLLLHAVEALGIKVRSNNRISKGEFCTSAGGRYPLTLDYFIDSMGLAYSSTTWRNKLTMYNRIMSLQSYVEHRGGASFGLDAHQAAWSVVGLWVRDRDKLLPQWCKKPTKLSSAELRPVLQGGLEYAEES</sequence>
<proteinExistence type="predicted"/>
<comment type="caution">
    <text evidence="2">The sequence shown here is derived from an EMBL/GenBank/DDBJ whole genome shotgun (WGS) entry which is preliminary data.</text>
</comment>
<feature type="compositionally biased region" description="Low complexity" evidence="1">
    <location>
        <begin position="70"/>
        <end position="82"/>
    </location>
</feature>
<feature type="compositionally biased region" description="Basic residues" evidence="1">
    <location>
        <begin position="14"/>
        <end position="23"/>
    </location>
</feature>
<feature type="region of interest" description="Disordered" evidence="1">
    <location>
        <begin position="126"/>
        <end position="188"/>
    </location>
</feature>
<protein>
    <submittedName>
        <fullName evidence="2">Uncharacterized protein</fullName>
    </submittedName>
</protein>
<dbReference type="Proteomes" id="UP000736335">
    <property type="component" value="Unassembled WGS sequence"/>
</dbReference>
<feature type="region of interest" description="Disordered" evidence="1">
    <location>
        <begin position="1"/>
        <end position="101"/>
    </location>
</feature>
<accession>A0A9P6H8R8</accession>
<dbReference type="EMBL" id="WIUZ02000012">
    <property type="protein sequence ID" value="KAF9782043.1"/>
    <property type="molecule type" value="Genomic_DNA"/>
</dbReference>
<evidence type="ECO:0000313" key="3">
    <source>
        <dbReference type="Proteomes" id="UP000736335"/>
    </source>
</evidence>
<evidence type="ECO:0000313" key="2">
    <source>
        <dbReference type="EMBL" id="KAF9782043.1"/>
    </source>
</evidence>
<name>A0A9P6H8R8_9AGAM</name>
<feature type="compositionally biased region" description="Basic and acidic residues" evidence="1">
    <location>
        <begin position="35"/>
        <end position="69"/>
    </location>
</feature>
<reference evidence="2" key="2">
    <citation type="submission" date="2020-11" db="EMBL/GenBank/DDBJ databases">
        <authorList>
            <consortium name="DOE Joint Genome Institute"/>
            <person name="Kuo A."/>
            <person name="Miyauchi S."/>
            <person name="Kiss E."/>
            <person name="Drula E."/>
            <person name="Kohler A."/>
            <person name="Sanchez-Garcia M."/>
            <person name="Andreopoulos B."/>
            <person name="Barry K.W."/>
            <person name="Bonito G."/>
            <person name="Buee M."/>
            <person name="Carver A."/>
            <person name="Chen C."/>
            <person name="Cichocki N."/>
            <person name="Clum A."/>
            <person name="Culley D."/>
            <person name="Crous P.W."/>
            <person name="Fauchery L."/>
            <person name="Girlanda M."/>
            <person name="Hayes R."/>
            <person name="Keri Z."/>
            <person name="Labutti K."/>
            <person name="Lipzen A."/>
            <person name="Lombard V."/>
            <person name="Magnuson J."/>
            <person name="Maillard F."/>
            <person name="Morin E."/>
            <person name="Murat C."/>
            <person name="Nolan M."/>
            <person name="Ohm R."/>
            <person name="Pangilinan J."/>
            <person name="Pereira M."/>
            <person name="Perotto S."/>
            <person name="Peter M."/>
            <person name="Riley R."/>
            <person name="Sitrit Y."/>
            <person name="Stielow B."/>
            <person name="Szollosi G."/>
            <person name="Zifcakova L."/>
            <person name="Stursova M."/>
            <person name="Spatafora J.W."/>
            <person name="Tedersoo L."/>
            <person name="Vaario L.-M."/>
            <person name="Yamada A."/>
            <person name="Yan M."/>
            <person name="Wang P."/>
            <person name="Xu J."/>
            <person name="Bruns T."/>
            <person name="Baldrian P."/>
            <person name="Vilgalys R."/>
            <person name="Henrissat B."/>
            <person name="Grigoriev I.V."/>
            <person name="Hibbett D."/>
            <person name="Nagy L.G."/>
            <person name="Martin F.M."/>
        </authorList>
    </citation>
    <scope>NUCLEOTIDE SEQUENCE</scope>
    <source>
        <strain evidence="2">UH-Tt-Lm1</strain>
    </source>
</reference>
<evidence type="ECO:0000256" key="1">
    <source>
        <dbReference type="SAM" id="MobiDB-lite"/>
    </source>
</evidence>